<dbReference type="FunFam" id="3.40.50.620:FF:000053">
    <property type="entry name" value="Probable tRNA sulfurtransferase"/>
    <property type="match status" value="1"/>
</dbReference>
<dbReference type="Pfam" id="PF22025">
    <property type="entry name" value="ThiI_fer"/>
    <property type="match status" value="1"/>
</dbReference>
<dbReference type="UniPathway" id="UPA00060"/>
<dbReference type="PROSITE" id="PS51165">
    <property type="entry name" value="THUMP"/>
    <property type="match status" value="1"/>
</dbReference>
<dbReference type="CDD" id="cd11716">
    <property type="entry name" value="THUMP_ThiI"/>
    <property type="match status" value="1"/>
</dbReference>
<evidence type="ECO:0000256" key="2">
    <source>
        <dbReference type="ARBA" id="ARBA00004948"/>
    </source>
</evidence>
<dbReference type="InterPro" id="IPR049961">
    <property type="entry name" value="ThiI_N"/>
</dbReference>
<dbReference type="SUPFAM" id="SSF52402">
    <property type="entry name" value="Adenine nucleotide alpha hydrolases-like"/>
    <property type="match status" value="1"/>
</dbReference>
<protein>
    <recommendedName>
        <fullName evidence="15 19">Probable tRNA sulfurtransferase</fullName>
        <ecNumber evidence="14 19">2.8.1.4</ecNumber>
    </recommendedName>
    <alternativeName>
        <fullName evidence="16 19">Sulfur carrier protein ThiS sulfurtransferase</fullName>
    </alternativeName>
    <alternativeName>
        <fullName evidence="17 19">Thiamine biosynthesis protein ThiI</fullName>
    </alternativeName>
    <alternativeName>
        <fullName evidence="18 19">tRNA 4-thiouridine synthase</fullName>
    </alternativeName>
</protein>
<evidence type="ECO:0000256" key="4">
    <source>
        <dbReference type="ARBA" id="ARBA00022555"/>
    </source>
</evidence>
<dbReference type="AlphaFoldDB" id="A0A6N3HH35"/>
<evidence type="ECO:0000256" key="12">
    <source>
        <dbReference type="ARBA" id="ARBA00058382"/>
    </source>
</evidence>
<evidence type="ECO:0000256" key="11">
    <source>
        <dbReference type="ARBA" id="ARBA00052330"/>
    </source>
</evidence>
<evidence type="ECO:0000256" key="15">
    <source>
        <dbReference type="ARBA" id="ARBA00071867"/>
    </source>
</evidence>
<keyword evidence="5 19" id="KW-0808">Transferase</keyword>
<dbReference type="SMART" id="SM00981">
    <property type="entry name" value="THUMP"/>
    <property type="match status" value="1"/>
</dbReference>
<accession>A0A6N3HH35</accession>
<comment type="function">
    <text evidence="12 19">Catalyzes the ATP-dependent transfer of a sulfur to tRNA to produce 4-thiouridine in position 8 of tRNAs, which functions as a near-UV photosensor. Also catalyzes the transfer of sulfur to the sulfur carrier protein ThiS, forming ThiS-thiocarboxylate. This is a step in the synthesis of thiazole, in the thiamine biosynthesis pathway. The sulfur is donated as persulfide by IscS.</text>
</comment>
<dbReference type="SUPFAM" id="SSF143437">
    <property type="entry name" value="THUMP domain-like"/>
    <property type="match status" value="1"/>
</dbReference>
<feature type="binding site" evidence="19">
    <location>
        <position position="299"/>
    </location>
    <ligand>
        <name>ATP</name>
        <dbReference type="ChEBI" id="CHEBI:30616"/>
    </ligand>
</feature>
<evidence type="ECO:0000256" key="6">
    <source>
        <dbReference type="ARBA" id="ARBA00022741"/>
    </source>
</evidence>
<dbReference type="Gene3D" id="3.30.2130.30">
    <property type="match status" value="1"/>
</dbReference>
<name>A0A6N3HH35_CLOSY</name>
<dbReference type="GO" id="GO:0052837">
    <property type="term" value="P:thiazole biosynthetic process"/>
    <property type="evidence" value="ECO:0007669"/>
    <property type="project" value="TreeGrafter"/>
</dbReference>
<evidence type="ECO:0000256" key="10">
    <source>
        <dbReference type="ARBA" id="ARBA00050570"/>
    </source>
</evidence>
<evidence type="ECO:0000256" key="9">
    <source>
        <dbReference type="ARBA" id="ARBA00022977"/>
    </source>
</evidence>
<dbReference type="EMBL" id="CACRUA010000054">
    <property type="protein sequence ID" value="VYU76096.1"/>
    <property type="molecule type" value="Genomic_DNA"/>
</dbReference>
<evidence type="ECO:0000256" key="5">
    <source>
        <dbReference type="ARBA" id="ARBA00022679"/>
    </source>
</evidence>
<dbReference type="PANTHER" id="PTHR43209">
    <property type="entry name" value="TRNA SULFURTRANSFERASE"/>
    <property type="match status" value="1"/>
</dbReference>
<dbReference type="GO" id="GO:0009228">
    <property type="term" value="P:thiamine biosynthetic process"/>
    <property type="evidence" value="ECO:0007669"/>
    <property type="project" value="UniProtKB-KW"/>
</dbReference>
<dbReference type="Pfam" id="PF02926">
    <property type="entry name" value="THUMP"/>
    <property type="match status" value="1"/>
</dbReference>
<feature type="binding site" evidence="19">
    <location>
        <position position="268"/>
    </location>
    <ligand>
        <name>ATP</name>
        <dbReference type="ChEBI" id="CHEBI:30616"/>
    </ligand>
</feature>
<dbReference type="PANTHER" id="PTHR43209:SF1">
    <property type="entry name" value="TRNA SULFURTRANSFERASE"/>
    <property type="match status" value="1"/>
</dbReference>
<evidence type="ECO:0000313" key="21">
    <source>
        <dbReference type="EMBL" id="VYU76096.1"/>
    </source>
</evidence>
<evidence type="ECO:0000256" key="17">
    <source>
        <dbReference type="ARBA" id="ARBA00077849"/>
    </source>
</evidence>
<dbReference type="CDD" id="cd01712">
    <property type="entry name" value="PPase_ThiI"/>
    <property type="match status" value="1"/>
</dbReference>
<evidence type="ECO:0000256" key="7">
    <source>
        <dbReference type="ARBA" id="ARBA00022840"/>
    </source>
</evidence>
<reference evidence="21" key="1">
    <citation type="submission" date="2019-11" db="EMBL/GenBank/DDBJ databases">
        <authorList>
            <person name="Feng L."/>
        </authorList>
    </citation>
    <scope>NUCLEOTIDE SEQUENCE</scope>
    <source>
        <strain evidence="21">CsymbiosumLFYP84</strain>
    </source>
</reference>
<dbReference type="InterPro" id="IPR003720">
    <property type="entry name" value="tRNA_STrfase"/>
</dbReference>
<keyword evidence="6 19" id="KW-0547">Nucleotide-binding</keyword>
<feature type="binding site" evidence="19">
    <location>
        <position position="290"/>
    </location>
    <ligand>
        <name>ATP</name>
        <dbReference type="ChEBI" id="CHEBI:30616"/>
    </ligand>
</feature>
<evidence type="ECO:0000256" key="1">
    <source>
        <dbReference type="ARBA" id="ARBA00004496"/>
    </source>
</evidence>
<dbReference type="RefSeq" id="WP_156684892.1">
    <property type="nucleotide sequence ID" value="NZ_CACRUA010000054.1"/>
</dbReference>
<dbReference type="GO" id="GO:0005524">
    <property type="term" value="F:ATP binding"/>
    <property type="evidence" value="ECO:0007669"/>
    <property type="project" value="UniProtKB-UniRule"/>
</dbReference>
<dbReference type="GO" id="GO:0002937">
    <property type="term" value="P:tRNA 4-thiouridine biosynthesis"/>
    <property type="evidence" value="ECO:0007669"/>
    <property type="project" value="TreeGrafter"/>
</dbReference>
<evidence type="ECO:0000256" key="13">
    <source>
        <dbReference type="ARBA" id="ARBA00061472"/>
    </source>
</evidence>
<dbReference type="GO" id="GO:0009229">
    <property type="term" value="P:thiamine diphosphate biosynthetic process"/>
    <property type="evidence" value="ECO:0007669"/>
    <property type="project" value="UniProtKB-UniRule"/>
</dbReference>
<comment type="catalytic activity">
    <reaction evidence="11 19">
        <text>[ThiS sulfur-carrier protein]-C-terminal Gly-Gly-AMP + S-sulfanyl-L-cysteinyl-[cysteine desulfurase] + AH2 = [ThiS sulfur-carrier protein]-C-terminal-Gly-aminoethanethioate + L-cysteinyl-[cysteine desulfurase] + A + AMP + 2 H(+)</text>
        <dbReference type="Rhea" id="RHEA:43340"/>
        <dbReference type="Rhea" id="RHEA-COMP:12157"/>
        <dbReference type="Rhea" id="RHEA-COMP:12158"/>
        <dbReference type="Rhea" id="RHEA-COMP:12910"/>
        <dbReference type="Rhea" id="RHEA-COMP:19908"/>
        <dbReference type="ChEBI" id="CHEBI:13193"/>
        <dbReference type="ChEBI" id="CHEBI:15378"/>
        <dbReference type="ChEBI" id="CHEBI:17499"/>
        <dbReference type="ChEBI" id="CHEBI:29950"/>
        <dbReference type="ChEBI" id="CHEBI:61963"/>
        <dbReference type="ChEBI" id="CHEBI:90618"/>
        <dbReference type="ChEBI" id="CHEBI:232372"/>
        <dbReference type="ChEBI" id="CHEBI:456215"/>
    </reaction>
</comment>
<dbReference type="GO" id="GO:0004810">
    <property type="term" value="F:CCA tRNA nucleotidyltransferase activity"/>
    <property type="evidence" value="ECO:0007669"/>
    <property type="project" value="InterPro"/>
</dbReference>
<keyword evidence="4 19" id="KW-0820">tRNA-binding</keyword>
<dbReference type="InterPro" id="IPR014729">
    <property type="entry name" value="Rossmann-like_a/b/a_fold"/>
</dbReference>
<keyword evidence="9 19" id="KW-0784">Thiamine biosynthesis</keyword>
<keyword evidence="3 19" id="KW-0963">Cytoplasm</keyword>
<dbReference type="GO" id="GO:0005829">
    <property type="term" value="C:cytosol"/>
    <property type="evidence" value="ECO:0007669"/>
    <property type="project" value="TreeGrafter"/>
</dbReference>
<comment type="catalytic activity">
    <reaction evidence="10 19">
        <text>[ThiI sulfur-carrier protein]-S-sulfanyl-L-cysteine + a uridine in tRNA + 2 reduced [2Fe-2S]-[ferredoxin] + ATP + H(+) = [ThiI sulfur-carrier protein]-L-cysteine + a 4-thiouridine in tRNA + 2 oxidized [2Fe-2S]-[ferredoxin] + AMP + diphosphate</text>
        <dbReference type="Rhea" id="RHEA:24176"/>
        <dbReference type="Rhea" id="RHEA-COMP:10000"/>
        <dbReference type="Rhea" id="RHEA-COMP:10001"/>
        <dbReference type="Rhea" id="RHEA-COMP:13337"/>
        <dbReference type="Rhea" id="RHEA-COMP:13338"/>
        <dbReference type="Rhea" id="RHEA-COMP:13339"/>
        <dbReference type="Rhea" id="RHEA-COMP:13340"/>
        <dbReference type="ChEBI" id="CHEBI:15378"/>
        <dbReference type="ChEBI" id="CHEBI:29950"/>
        <dbReference type="ChEBI" id="CHEBI:30616"/>
        <dbReference type="ChEBI" id="CHEBI:33019"/>
        <dbReference type="ChEBI" id="CHEBI:33737"/>
        <dbReference type="ChEBI" id="CHEBI:33738"/>
        <dbReference type="ChEBI" id="CHEBI:61963"/>
        <dbReference type="ChEBI" id="CHEBI:65315"/>
        <dbReference type="ChEBI" id="CHEBI:136798"/>
        <dbReference type="ChEBI" id="CHEBI:456215"/>
        <dbReference type="EC" id="2.8.1.4"/>
    </reaction>
</comment>
<evidence type="ECO:0000256" key="16">
    <source>
        <dbReference type="ARBA" id="ARBA00075337"/>
    </source>
</evidence>
<dbReference type="GO" id="GO:0000049">
    <property type="term" value="F:tRNA binding"/>
    <property type="evidence" value="ECO:0007669"/>
    <property type="project" value="UniProtKB-UniRule"/>
</dbReference>
<feature type="domain" description="THUMP" evidence="20">
    <location>
        <begin position="61"/>
        <end position="168"/>
    </location>
</feature>
<dbReference type="InterPro" id="IPR049962">
    <property type="entry name" value="THUMP_ThiI"/>
</dbReference>
<sequence>MVRSFLIKYAEIGVKGKNRYIFEDKLTSHIHHSLKRLDGDFSVIKESGRIYAHASSDFDYDEVVSALQCVFGIAGICPMVQIEDKGYEDLKEQVLKFIDETYPDKNFTFKVDTRRANKQYPHTSDQINRDLGEIILETYPETKVDVHHPDVLLHVEIRGKNINLYSLVIPGPGGMPVGTNGKAMLLLSGGIDSPVAGYMIAKRGVTIEATYFHAPPYTSERAKQKVIDLAKLVSRYSGPIKLHVVNFTDIQLYIYDKCPHEELTIIMRRYMMKIAEEVAKKDGCLGLITGESIGQVASQTVHSLAVTNEVCTLPVFRPVIGFDKQEIVDISQKIGTFETSIEPFEDCCTIFVAKHPVTKPNLDLIKKSETKLEEKIDEMLKQAVETAEIIRC</sequence>
<keyword evidence="8 19" id="KW-0694">RNA-binding</keyword>
<dbReference type="Gene3D" id="3.40.50.620">
    <property type="entry name" value="HUPs"/>
    <property type="match status" value="1"/>
</dbReference>
<dbReference type="InterPro" id="IPR054173">
    <property type="entry name" value="ThiI_fer"/>
</dbReference>
<dbReference type="HAMAP" id="MF_00021">
    <property type="entry name" value="ThiI"/>
    <property type="match status" value="1"/>
</dbReference>
<gene>
    <name evidence="19 21" type="primary">thiI</name>
    <name evidence="21" type="ORF">CSLFYP84_03847</name>
</gene>
<evidence type="ECO:0000256" key="8">
    <source>
        <dbReference type="ARBA" id="ARBA00022884"/>
    </source>
</evidence>
<evidence type="ECO:0000256" key="19">
    <source>
        <dbReference type="HAMAP-Rule" id="MF_00021"/>
    </source>
</evidence>
<proteinExistence type="inferred from homology"/>
<comment type="pathway">
    <text evidence="2 19">Cofactor biosynthesis; thiamine diphosphate biosynthesis.</text>
</comment>
<dbReference type="InterPro" id="IPR004114">
    <property type="entry name" value="THUMP_dom"/>
</dbReference>
<evidence type="ECO:0000256" key="3">
    <source>
        <dbReference type="ARBA" id="ARBA00022490"/>
    </source>
</evidence>
<keyword evidence="7 19" id="KW-0067">ATP-binding</keyword>
<evidence type="ECO:0000256" key="14">
    <source>
        <dbReference type="ARBA" id="ARBA00066827"/>
    </source>
</evidence>
<dbReference type="EC" id="2.8.1.4" evidence="14 19"/>
<dbReference type="GO" id="GO:0140741">
    <property type="term" value="F:tRNA-uracil-4 sulfurtransferase activity"/>
    <property type="evidence" value="ECO:0007669"/>
    <property type="project" value="UniProtKB-EC"/>
</dbReference>
<feature type="binding site" evidence="19">
    <location>
        <begin position="211"/>
        <end position="212"/>
    </location>
    <ligand>
        <name>ATP</name>
        <dbReference type="ChEBI" id="CHEBI:30616"/>
    </ligand>
</feature>
<comment type="subcellular location">
    <subcellularLocation>
        <location evidence="1 19">Cytoplasm</location>
    </subcellularLocation>
</comment>
<evidence type="ECO:0000256" key="18">
    <source>
        <dbReference type="ARBA" id="ARBA00080570"/>
    </source>
</evidence>
<evidence type="ECO:0000259" key="20">
    <source>
        <dbReference type="PROSITE" id="PS51165"/>
    </source>
</evidence>
<dbReference type="InterPro" id="IPR050102">
    <property type="entry name" value="tRNA_sulfurtransferase_ThiI"/>
</dbReference>
<dbReference type="Pfam" id="PF02568">
    <property type="entry name" value="ThiI"/>
    <property type="match status" value="1"/>
</dbReference>
<comment type="similarity">
    <text evidence="13 19">Belongs to the ThiI family.</text>
</comment>
<feature type="binding site" evidence="19">
    <location>
        <begin position="186"/>
        <end position="187"/>
    </location>
    <ligand>
        <name>ATP</name>
        <dbReference type="ChEBI" id="CHEBI:30616"/>
    </ligand>
</feature>
<organism evidence="21">
    <name type="scientific">Clostridium symbiosum</name>
    <name type="common">Bacteroides symbiosus</name>
    <dbReference type="NCBI Taxonomy" id="1512"/>
    <lineage>
        <taxon>Bacteria</taxon>
        <taxon>Bacillati</taxon>
        <taxon>Bacillota</taxon>
        <taxon>Clostridia</taxon>
        <taxon>Lachnospirales</taxon>
        <taxon>Lachnospiraceae</taxon>
        <taxon>Otoolea</taxon>
    </lineage>
</organism>
<dbReference type="NCBIfam" id="TIGR00342">
    <property type="entry name" value="tRNA uracil 4-sulfurtransferase ThiI"/>
    <property type="match status" value="1"/>
</dbReference>
<dbReference type="InterPro" id="IPR020536">
    <property type="entry name" value="ThiI_AANH"/>
</dbReference>